<keyword evidence="5 13" id="KW-0812">Transmembrane</keyword>
<feature type="domain" description="RING-type" evidence="14">
    <location>
        <begin position="95"/>
        <end position="140"/>
    </location>
</feature>
<evidence type="ECO:0000256" key="5">
    <source>
        <dbReference type="ARBA" id="ARBA00022692"/>
    </source>
</evidence>
<keyword evidence="6" id="KW-0479">Metal-binding</keyword>
<dbReference type="GO" id="GO:0016020">
    <property type="term" value="C:membrane"/>
    <property type="evidence" value="ECO:0007669"/>
    <property type="project" value="UniProtKB-SubCell"/>
</dbReference>
<dbReference type="Proteomes" id="UP000596742">
    <property type="component" value="Unassembled WGS sequence"/>
</dbReference>
<protein>
    <recommendedName>
        <fullName evidence="3">RING-type E3 ubiquitin transferase</fullName>
        <ecNumber evidence="3">2.3.2.27</ecNumber>
    </recommendedName>
</protein>
<comment type="subcellular location">
    <subcellularLocation>
        <location evidence="2">Membrane</location>
        <topology evidence="2">Multi-pass membrane protein</topology>
    </subcellularLocation>
</comment>
<dbReference type="GO" id="GO:0061630">
    <property type="term" value="F:ubiquitin protein ligase activity"/>
    <property type="evidence" value="ECO:0007669"/>
    <property type="project" value="UniProtKB-EC"/>
</dbReference>
<evidence type="ECO:0000313" key="16">
    <source>
        <dbReference type="Proteomes" id="UP000596742"/>
    </source>
</evidence>
<dbReference type="SUPFAM" id="SSF57850">
    <property type="entry name" value="RING/U-box"/>
    <property type="match status" value="1"/>
</dbReference>
<keyword evidence="7 12" id="KW-0863">Zinc-finger</keyword>
<evidence type="ECO:0000259" key="14">
    <source>
        <dbReference type="PROSITE" id="PS50089"/>
    </source>
</evidence>
<proteinExistence type="predicted"/>
<evidence type="ECO:0000256" key="6">
    <source>
        <dbReference type="ARBA" id="ARBA00022723"/>
    </source>
</evidence>
<dbReference type="InterPro" id="IPR013083">
    <property type="entry name" value="Znf_RING/FYVE/PHD"/>
</dbReference>
<evidence type="ECO:0000256" key="2">
    <source>
        <dbReference type="ARBA" id="ARBA00004141"/>
    </source>
</evidence>
<keyword evidence="4" id="KW-0808">Transferase</keyword>
<reference evidence="15" key="1">
    <citation type="submission" date="2018-11" db="EMBL/GenBank/DDBJ databases">
        <authorList>
            <person name="Alioto T."/>
            <person name="Alioto T."/>
        </authorList>
    </citation>
    <scope>NUCLEOTIDE SEQUENCE</scope>
</reference>
<evidence type="ECO:0000256" key="10">
    <source>
        <dbReference type="ARBA" id="ARBA00022989"/>
    </source>
</evidence>
<keyword evidence="10 13" id="KW-1133">Transmembrane helix</keyword>
<keyword evidence="11 13" id="KW-0472">Membrane</keyword>
<evidence type="ECO:0000256" key="7">
    <source>
        <dbReference type="ARBA" id="ARBA00022771"/>
    </source>
</evidence>
<dbReference type="AlphaFoldDB" id="A0A8B6GA38"/>
<dbReference type="PANTHER" id="PTHR45977">
    <property type="entry name" value="TARGET OF ERK KINASE MPK-1"/>
    <property type="match status" value="1"/>
</dbReference>
<comment type="caution">
    <text evidence="15">The sequence shown here is derived from an EMBL/GenBank/DDBJ whole genome shotgun (WGS) entry which is preliminary data.</text>
</comment>
<dbReference type="PANTHER" id="PTHR45977:SF4">
    <property type="entry name" value="RING-TYPE DOMAIN-CONTAINING PROTEIN"/>
    <property type="match status" value="1"/>
</dbReference>
<evidence type="ECO:0000256" key="12">
    <source>
        <dbReference type="PROSITE-ProRule" id="PRU00175"/>
    </source>
</evidence>
<evidence type="ECO:0000256" key="4">
    <source>
        <dbReference type="ARBA" id="ARBA00022679"/>
    </source>
</evidence>
<comment type="catalytic activity">
    <reaction evidence="1">
        <text>S-ubiquitinyl-[E2 ubiquitin-conjugating enzyme]-L-cysteine + [acceptor protein]-L-lysine = [E2 ubiquitin-conjugating enzyme]-L-cysteine + N(6)-ubiquitinyl-[acceptor protein]-L-lysine.</text>
        <dbReference type="EC" id="2.3.2.27"/>
    </reaction>
</comment>
<dbReference type="SMART" id="SM00184">
    <property type="entry name" value="RING"/>
    <property type="match status" value="1"/>
</dbReference>
<dbReference type="OrthoDB" id="6105938at2759"/>
<dbReference type="GO" id="GO:0016567">
    <property type="term" value="P:protein ubiquitination"/>
    <property type="evidence" value="ECO:0007669"/>
    <property type="project" value="TreeGrafter"/>
</dbReference>
<name>A0A8B6GA38_MYTGA</name>
<feature type="transmembrane region" description="Helical" evidence="13">
    <location>
        <begin position="16"/>
        <end position="37"/>
    </location>
</feature>
<accession>A0A8B6GA38</accession>
<keyword evidence="8" id="KW-0833">Ubl conjugation pathway</keyword>
<keyword evidence="9" id="KW-0862">Zinc</keyword>
<dbReference type="Gene3D" id="3.30.40.10">
    <property type="entry name" value="Zinc/RING finger domain, C3HC4 (zinc finger)"/>
    <property type="match status" value="1"/>
</dbReference>
<evidence type="ECO:0000256" key="1">
    <source>
        <dbReference type="ARBA" id="ARBA00000900"/>
    </source>
</evidence>
<dbReference type="GO" id="GO:0008270">
    <property type="term" value="F:zinc ion binding"/>
    <property type="evidence" value="ECO:0007669"/>
    <property type="project" value="UniProtKB-KW"/>
</dbReference>
<dbReference type="GO" id="GO:0006511">
    <property type="term" value="P:ubiquitin-dependent protein catabolic process"/>
    <property type="evidence" value="ECO:0007669"/>
    <property type="project" value="TreeGrafter"/>
</dbReference>
<evidence type="ECO:0000256" key="11">
    <source>
        <dbReference type="ARBA" id="ARBA00023136"/>
    </source>
</evidence>
<dbReference type="EC" id="2.3.2.27" evidence="3"/>
<evidence type="ECO:0000256" key="3">
    <source>
        <dbReference type="ARBA" id="ARBA00012483"/>
    </source>
</evidence>
<evidence type="ECO:0000256" key="9">
    <source>
        <dbReference type="ARBA" id="ARBA00022833"/>
    </source>
</evidence>
<gene>
    <name evidence="15" type="ORF">MGAL_10B078682</name>
</gene>
<keyword evidence="16" id="KW-1185">Reference proteome</keyword>
<dbReference type="EMBL" id="UYJE01008107">
    <property type="protein sequence ID" value="VDI61061.1"/>
    <property type="molecule type" value="Genomic_DNA"/>
</dbReference>
<dbReference type="InterPro" id="IPR001841">
    <property type="entry name" value="Znf_RING"/>
</dbReference>
<dbReference type="PROSITE" id="PS50089">
    <property type="entry name" value="ZF_RING_2"/>
    <property type="match status" value="1"/>
</dbReference>
<evidence type="ECO:0000256" key="8">
    <source>
        <dbReference type="ARBA" id="ARBA00022786"/>
    </source>
</evidence>
<evidence type="ECO:0000313" key="15">
    <source>
        <dbReference type="EMBL" id="VDI61061.1"/>
    </source>
</evidence>
<feature type="transmembrane region" description="Helical" evidence="13">
    <location>
        <begin position="49"/>
        <end position="76"/>
    </location>
</feature>
<sequence length="171" mass="19565">MEELTPFYGKCNKERLPMVTLFIVIVDAVLLVTLGLKSDGWSKVTEGDIIVIVVVLVFTVCILIADITYVVARVLFSQKMGAYIEKSELTEDFECVICLDDTNDHIGKLKCGHTFHHECIYDFITREALNDAVPSCPLCRRTMERFGDWIWILNWKPWRNQSDMKGLVSTV</sequence>
<dbReference type="Pfam" id="PF13639">
    <property type="entry name" value="zf-RING_2"/>
    <property type="match status" value="1"/>
</dbReference>
<evidence type="ECO:0000256" key="13">
    <source>
        <dbReference type="SAM" id="Phobius"/>
    </source>
</evidence>
<organism evidence="15 16">
    <name type="scientific">Mytilus galloprovincialis</name>
    <name type="common">Mediterranean mussel</name>
    <dbReference type="NCBI Taxonomy" id="29158"/>
    <lineage>
        <taxon>Eukaryota</taxon>
        <taxon>Metazoa</taxon>
        <taxon>Spiralia</taxon>
        <taxon>Lophotrochozoa</taxon>
        <taxon>Mollusca</taxon>
        <taxon>Bivalvia</taxon>
        <taxon>Autobranchia</taxon>
        <taxon>Pteriomorphia</taxon>
        <taxon>Mytilida</taxon>
        <taxon>Mytiloidea</taxon>
        <taxon>Mytilidae</taxon>
        <taxon>Mytilinae</taxon>
        <taxon>Mytilus</taxon>
    </lineage>
</organism>